<proteinExistence type="predicted"/>
<feature type="region of interest" description="Disordered" evidence="2">
    <location>
        <begin position="351"/>
        <end position="410"/>
    </location>
</feature>
<feature type="compositionally biased region" description="Polar residues" evidence="2">
    <location>
        <begin position="452"/>
        <end position="468"/>
    </location>
</feature>
<dbReference type="InterPro" id="IPR036770">
    <property type="entry name" value="Ankyrin_rpt-contain_sf"/>
</dbReference>
<dbReference type="SMART" id="SM00248">
    <property type="entry name" value="ANK"/>
    <property type="match status" value="8"/>
</dbReference>
<dbReference type="AlphaFoldDB" id="A0A3S1H260"/>
<dbReference type="Proteomes" id="UP000271974">
    <property type="component" value="Unassembled WGS sequence"/>
</dbReference>
<feature type="repeat" description="ANK" evidence="1">
    <location>
        <begin position="176"/>
        <end position="208"/>
    </location>
</feature>
<dbReference type="PROSITE" id="PS50297">
    <property type="entry name" value="ANK_REP_REGION"/>
    <property type="match status" value="5"/>
</dbReference>
<keyword evidence="1" id="KW-0040">ANK repeat</keyword>
<sequence>MEDSLYTMSKDRAIQAAIEGNVEIVRSMLTEADNGTPLCNQIVYDMLSAATANNQMCVVGAILSRGYHADGLDSSKRTSLYRACKRNGINPNIVKFLLDKGADVNKAVKGNWSPLAIACDCGKSELIQIFIQHGASIVQKNSQGYAPLSIAVRRNHPKVCRLLLQHGAPVEETTECGFSPLMLSAEDGNIEIATILLDAGANVNNKNKQGFTPLLLAAQNGHAQFVEMLLQYDRNCVKACDNKGYNALMVAANKGHLEIVKLLLSHMEEDVPSLKTGVSSLMLAANGNHMHIVKYLLSYSTIPVDQADHQGATALLLSLQNGNSEMSNLLRKCGAMVDNCIASDGAFPSATEMKVSSPSQKNVVDKPKNQERLSSPITDTEVSKQGKLSTITSHGQKRKAEERSEVPSNAAECSADMDAAMVSPTQYAVLGPSDTCSSNPVLSLKKEAKVSSTKNAASGTDPPSSEILSQPKPAVAEKQPQGQQRSSANPAEIGTVSSDVLPGSHSSQPRATLTRGVSEGQIRSVGGAEGMPHSLSAPANANDANLMQILKNLPQDRHPQQFIFNFYNHTNDNRTFNINDVETVGLGSVNIHHNSGNSPGRSQHNAADEDEEDSE</sequence>
<evidence type="ECO:0000256" key="2">
    <source>
        <dbReference type="SAM" id="MobiDB-lite"/>
    </source>
</evidence>
<dbReference type="InterPro" id="IPR002110">
    <property type="entry name" value="Ankyrin_rpt"/>
</dbReference>
<keyword evidence="4" id="KW-1185">Reference proteome</keyword>
<dbReference type="PROSITE" id="PS50088">
    <property type="entry name" value="ANK_REPEAT"/>
    <property type="match status" value="6"/>
</dbReference>
<evidence type="ECO:0000313" key="4">
    <source>
        <dbReference type="Proteomes" id="UP000271974"/>
    </source>
</evidence>
<gene>
    <name evidence="3" type="ORF">EGW08_021526</name>
</gene>
<evidence type="ECO:0000256" key="1">
    <source>
        <dbReference type="PROSITE-ProRule" id="PRU00023"/>
    </source>
</evidence>
<dbReference type="OrthoDB" id="6159232at2759"/>
<dbReference type="InterPro" id="IPR052391">
    <property type="entry name" value="E3_Ligase-Neurotoxin"/>
</dbReference>
<dbReference type="STRING" id="188477.A0A3S1H260"/>
<accession>A0A3S1H260</accession>
<reference evidence="3 4" key="1">
    <citation type="submission" date="2019-01" db="EMBL/GenBank/DDBJ databases">
        <title>A draft genome assembly of the solar-powered sea slug Elysia chlorotica.</title>
        <authorList>
            <person name="Cai H."/>
            <person name="Li Q."/>
            <person name="Fang X."/>
            <person name="Li J."/>
            <person name="Curtis N.E."/>
            <person name="Altenburger A."/>
            <person name="Shibata T."/>
            <person name="Feng M."/>
            <person name="Maeda T."/>
            <person name="Schwartz J.A."/>
            <person name="Shigenobu S."/>
            <person name="Lundholm N."/>
            <person name="Nishiyama T."/>
            <person name="Yang H."/>
            <person name="Hasebe M."/>
            <person name="Li S."/>
            <person name="Pierce S.K."/>
            <person name="Wang J."/>
        </authorList>
    </citation>
    <scope>NUCLEOTIDE SEQUENCE [LARGE SCALE GENOMIC DNA]</scope>
    <source>
        <strain evidence="3">EC2010</strain>
        <tissue evidence="3">Whole organism of an adult</tissue>
    </source>
</reference>
<feature type="compositionally biased region" description="Polar residues" evidence="2">
    <location>
        <begin position="480"/>
        <end position="489"/>
    </location>
</feature>
<dbReference type="PANTHER" id="PTHR24133">
    <property type="entry name" value="ANKYRIN DOMAIN-CONTAINING"/>
    <property type="match status" value="1"/>
</dbReference>
<feature type="region of interest" description="Disordered" evidence="2">
    <location>
        <begin position="452"/>
        <end position="518"/>
    </location>
</feature>
<feature type="repeat" description="ANK" evidence="1">
    <location>
        <begin position="243"/>
        <end position="266"/>
    </location>
</feature>
<dbReference type="EMBL" id="RQTK01001349">
    <property type="protein sequence ID" value="RUS70714.1"/>
    <property type="molecule type" value="Genomic_DNA"/>
</dbReference>
<feature type="repeat" description="ANK" evidence="1">
    <location>
        <begin position="110"/>
        <end position="142"/>
    </location>
</feature>
<feature type="compositionally biased region" description="Polar residues" evidence="2">
    <location>
        <begin position="591"/>
        <end position="605"/>
    </location>
</feature>
<comment type="caution">
    <text evidence="3">The sequence shown here is derived from an EMBL/GenBank/DDBJ whole genome shotgun (WGS) entry which is preliminary data.</text>
</comment>
<name>A0A3S1H260_ELYCH</name>
<dbReference type="Gene3D" id="1.25.40.20">
    <property type="entry name" value="Ankyrin repeat-containing domain"/>
    <property type="match status" value="3"/>
</dbReference>
<evidence type="ECO:0000313" key="3">
    <source>
        <dbReference type="EMBL" id="RUS70714.1"/>
    </source>
</evidence>
<dbReference type="Pfam" id="PF12796">
    <property type="entry name" value="Ank_2"/>
    <property type="match status" value="4"/>
</dbReference>
<dbReference type="SUPFAM" id="SSF48403">
    <property type="entry name" value="Ankyrin repeat"/>
    <property type="match status" value="1"/>
</dbReference>
<dbReference type="PANTHER" id="PTHR24133:SF40">
    <property type="entry name" value="ANKYRIN REPEAT DOMAIN 44"/>
    <property type="match status" value="1"/>
</dbReference>
<feature type="region of interest" description="Disordered" evidence="2">
    <location>
        <begin position="590"/>
        <end position="615"/>
    </location>
</feature>
<organism evidence="3 4">
    <name type="scientific">Elysia chlorotica</name>
    <name type="common">Eastern emerald elysia</name>
    <name type="synonym">Sea slug</name>
    <dbReference type="NCBI Taxonomy" id="188477"/>
    <lineage>
        <taxon>Eukaryota</taxon>
        <taxon>Metazoa</taxon>
        <taxon>Spiralia</taxon>
        <taxon>Lophotrochozoa</taxon>
        <taxon>Mollusca</taxon>
        <taxon>Gastropoda</taxon>
        <taxon>Heterobranchia</taxon>
        <taxon>Euthyneura</taxon>
        <taxon>Panpulmonata</taxon>
        <taxon>Sacoglossa</taxon>
        <taxon>Placobranchoidea</taxon>
        <taxon>Plakobranchidae</taxon>
        <taxon>Elysia</taxon>
    </lineage>
</organism>
<feature type="repeat" description="ANK" evidence="1">
    <location>
        <begin position="75"/>
        <end position="109"/>
    </location>
</feature>
<feature type="repeat" description="ANK" evidence="1">
    <location>
        <begin position="209"/>
        <end position="231"/>
    </location>
</feature>
<feature type="repeat" description="ANK" evidence="1">
    <location>
        <begin position="143"/>
        <end position="175"/>
    </location>
</feature>
<protein>
    <submittedName>
        <fullName evidence="3">Uncharacterized protein</fullName>
    </submittedName>
</protein>